<feature type="region of interest" description="Disordered" evidence="1">
    <location>
        <begin position="36"/>
        <end position="55"/>
    </location>
</feature>
<dbReference type="AlphaFoldDB" id="A0AAV6R3N6"/>
<evidence type="ECO:0000313" key="3">
    <source>
        <dbReference type="Proteomes" id="UP000693946"/>
    </source>
</evidence>
<evidence type="ECO:0000313" key="2">
    <source>
        <dbReference type="EMBL" id="KAG7500033.1"/>
    </source>
</evidence>
<organism evidence="2 3">
    <name type="scientific">Solea senegalensis</name>
    <name type="common">Senegalese sole</name>
    <dbReference type="NCBI Taxonomy" id="28829"/>
    <lineage>
        <taxon>Eukaryota</taxon>
        <taxon>Metazoa</taxon>
        <taxon>Chordata</taxon>
        <taxon>Craniata</taxon>
        <taxon>Vertebrata</taxon>
        <taxon>Euteleostomi</taxon>
        <taxon>Actinopterygii</taxon>
        <taxon>Neopterygii</taxon>
        <taxon>Teleostei</taxon>
        <taxon>Neoteleostei</taxon>
        <taxon>Acanthomorphata</taxon>
        <taxon>Carangaria</taxon>
        <taxon>Pleuronectiformes</taxon>
        <taxon>Pleuronectoidei</taxon>
        <taxon>Soleidae</taxon>
        <taxon>Solea</taxon>
    </lineage>
</organism>
<gene>
    <name evidence="2" type="ORF">JOB18_007012</name>
</gene>
<name>A0AAV6R3N6_SOLSE</name>
<comment type="caution">
    <text evidence="2">The sequence shown here is derived from an EMBL/GenBank/DDBJ whole genome shotgun (WGS) entry which is preliminary data.</text>
</comment>
<proteinExistence type="predicted"/>
<dbReference type="Proteomes" id="UP000693946">
    <property type="component" value="Linkage Group LG20"/>
</dbReference>
<sequence length="113" mass="12351">MHPLLPWSSIILQGALSSRQDKGHLSLDTNALCTTTIPSPPGDSPGNDLVPRTAGVSRASFSASEKVHQLMRQWRPLQMGWGSTAVSSYPCVQFDYVTEIRTPPHAADCFMIK</sequence>
<keyword evidence="3" id="KW-1185">Reference proteome</keyword>
<accession>A0AAV6R3N6</accession>
<evidence type="ECO:0000256" key="1">
    <source>
        <dbReference type="SAM" id="MobiDB-lite"/>
    </source>
</evidence>
<dbReference type="EMBL" id="JAGKHQ010000013">
    <property type="protein sequence ID" value="KAG7500033.1"/>
    <property type="molecule type" value="Genomic_DNA"/>
</dbReference>
<reference evidence="2 3" key="1">
    <citation type="journal article" date="2021" name="Sci. Rep.">
        <title>Chromosome anchoring in Senegalese sole (Solea senegalensis) reveals sex-associated markers and genome rearrangements in flatfish.</title>
        <authorList>
            <person name="Guerrero-Cozar I."/>
            <person name="Gomez-Garrido J."/>
            <person name="Berbel C."/>
            <person name="Martinez-Blanch J.F."/>
            <person name="Alioto T."/>
            <person name="Claros M.G."/>
            <person name="Gagnaire P.A."/>
            <person name="Manchado M."/>
        </authorList>
    </citation>
    <scope>NUCLEOTIDE SEQUENCE [LARGE SCALE GENOMIC DNA]</scope>
    <source>
        <strain evidence="2">Sse05_10M</strain>
    </source>
</reference>
<protein>
    <submittedName>
        <fullName evidence="2">Uncharacterized protein</fullName>
    </submittedName>
</protein>